<evidence type="ECO:0000313" key="1">
    <source>
        <dbReference type="EMBL" id="RNA10792.1"/>
    </source>
</evidence>
<dbReference type="STRING" id="10195.A0A3M7QHR5"/>
<dbReference type="AlphaFoldDB" id="A0A3M7QHR5"/>
<dbReference type="Proteomes" id="UP000276133">
    <property type="component" value="Unassembled WGS sequence"/>
</dbReference>
<sequence length="543" mass="62288">MLTAHVWLSNSVISIPELTFTGDDQPKSGLGINLGPIDYGMSQWVFTNKFKHASEWITVSAENDWKNYRRVGYIETTWSDDGYPIEFNHNPYVNTYNGYLTSFGNDGNYPTGEYIASFEGTGNITLLGDAIDLKFKENNKIEFYVNASTTSGIILIVTVPNVTNIDVRLKEDEFSAETFDKNYTKVISIFEALRFSEWMVGRQGNILPDANKEWSTRRPVTFYTQCGRKMVSIEYIIELANLFEKDIWLSIPSDASFDNIVKIAEYVYENLNNETKIIYVEQSSNKGFNNNNRTLQMNLINGWKKVFGNDTRVKYVLSTWQYVYFDNTLSFYTPEDLEQFDLYSIAGDVAYGVDFNGNGFDIKKAENYTTDTITDILKQEIYKDEASAIFQVQRSKIKLNISTVGYNVGFLAHAPGFALRWRQENDSYLEQDLEDLIIEALRQPVVEDLMLDFFERWWKAGGGLMFLKSIVRKADRCPNGGGLCGYQSVMENLNQDPMSVPMYRAAVKWLNGERSRFPFTSDDVPKPVKINCTDCKWGTCHQF</sequence>
<reference evidence="1 2" key="1">
    <citation type="journal article" date="2018" name="Sci. Rep.">
        <title>Genomic signatures of local adaptation to the degree of environmental predictability in rotifers.</title>
        <authorList>
            <person name="Franch-Gras L."/>
            <person name="Hahn C."/>
            <person name="Garcia-Roger E.M."/>
            <person name="Carmona M.J."/>
            <person name="Serra M."/>
            <person name="Gomez A."/>
        </authorList>
    </citation>
    <scope>NUCLEOTIDE SEQUENCE [LARGE SCALE GENOMIC DNA]</scope>
    <source>
        <strain evidence="1">HYR1</strain>
    </source>
</reference>
<dbReference type="EMBL" id="REGN01006116">
    <property type="protein sequence ID" value="RNA10792.1"/>
    <property type="molecule type" value="Genomic_DNA"/>
</dbReference>
<evidence type="ECO:0000313" key="2">
    <source>
        <dbReference type="Proteomes" id="UP000276133"/>
    </source>
</evidence>
<comment type="caution">
    <text evidence="1">The sequence shown here is derived from an EMBL/GenBank/DDBJ whole genome shotgun (WGS) entry which is preliminary data.</text>
</comment>
<protein>
    <submittedName>
        <fullName evidence="1">T9SS C-terminal target domain-containing</fullName>
    </submittedName>
</protein>
<organism evidence="1 2">
    <name type="scientific">Brachionus plicatilis</name>
    <name type="common">Marine rotifer</name>
    <name type="synonym">Brachionus muelleri</name>
    <dbReference type="NCBI Taxonomy" id="10195"/>
    <lineage>
        <taxon>Eukaryota</taxon>
        <taxon>Metazoa</taxon>
        <taxon>Spiralia</taxon>
        <taxon>Gnathifera</taxon>
        <taxon>Rotifera</taxon>
        <taxon>Eurotatoria</taxon>
        <taxon>Monogononta</taxon>
        <taxon>Pseudotrocha</taxon>
        <taxon>Ploima</taxon>
        <taxon>Brachionidae</taxon>
        <taxon>Brachionus</taxon>
    </lineage>
</organism>
<name>A0A3M7QHR5_BRAPC</name>
<accession>A0A3M7QHR5</accession>
<gene>
    <name evidence="1" type="ORF">BpHYR1_029849</name>
</gene>
<proteinExistence type="predicted"/>
<keyword evidence="2" id="KW-1185">Reference proteome</keyword>